<dbReference type="InterPro" id="IPR003500">
    <property type="entry name" value="RpiB_LacA_LacB"/>
</dbReference>
<gene>
    <name evidence="5" type="primary">ywlF</name>
    <name evidence="5" type="ORF">CLHUN_14160</name>
</gene>
<feature type="active site" description="Proton acceptor" evidence="3">
    <location>
        <position position="68"/>
    </location>
</feature>
<comment type="caution">
    <text evidence="5">The sequence shown here is derived from an EMBL/GenBank/DDBJ whole genome shotgun (WGS) entry which is preliminary data.</text>
</comment>
<dbReference type="GO" id="GO:0004751">
    <property type="term" value="F:ribose-5-phosphate isomerase activity"/>
    <property type="evidence" value="ECO:0007669"/>
    <property type="project" value="TreeGrafter"/>
</dbReference>
<feature type="binding site" evidence="4">
    <location>
        <position position="112"/>
    </location>
    <ligand>
        <name>D-ribulose 5-phosphate</name>
        <dbReference type="ChEBI" id="CHEBI:58121"/>
    </ligand>
</feature>
<keyword evidence="6" id="KW-1185">Reference proteome</keyword>
<feature type="active site" description="Proton donor" evidence="3">
    <location>
        <position position="101"/>
    </location>
</feature>
<evidence type="ECO:0000256" key="3">
    <source>
        <dbReference type="PIRSR" id="PIRSR005384-1"/>
    </source>
</evidence>
<feature type="binding site" evidence="4">
    <location>
        <begin position="11"/>
        <end position="12"/>
    </location>
    <ligand>
        <name>D-ribulose 5-phosphate</name>
        <dbReference type="ChEBI" id="CHEBI:58121"/>
    </ligand>
</feature>
<evidence type="ECO:0000313" key="6">
    <source>
        <dbReference type="Proteomes" id="UP000191554"/>
    </source>
</evidence>
<dbReference type="Proteomes" id="UP000191554">
    <property type="component" value="Unassembled WGS sequence"/>
</dbReference>
<dbReference type="EMBL" id="MZGX01000007">
    <property type="protein sequence ID" value="OPX44862.1"/>
    <property type="molecule type" value="Genomic_DNA"/>
</dbReference>
<dbReference type="GO" id="GO:0019316">
    <property type="term" value="P:D-allose catabolic process"/>
    <property type="evidence" value="ECO:0007669"/>
    <property type="project" value="TreeGrafter"/>
</dbReference>
<dbReference type="InterPro" id="IPR004785">
    <property type="entry name" value="RpiB"/>
</dbReference>
<feature type="binding site" evidence="4">
    <location>
        <position position="102"/>
    </location>
    <ligand>
        <name>D-ribulose 5-phosphate</name>
        <dbReference type="ChEBI" id="CHEBI:58121"/>
    </ligand>
</feature>
<comment type="similarity">
    <text evidence="1">Belongs to the LacAB/RpiB family.</text>
</comment>
<feature type="binding site" evidence="4">
    <location>
        <position position="139"/>
    </location>
    <ligand>
        <name>D-ribulose 5-phosphate</name>
        <dbReference type="ChEBI" id="CHEBI:58121"/>
    </ligand>
</feature>
<feature type="binding site" evidence="4">
    <location>
        <position position="135"/>
    </location>
    <ligand>
        <name>D-ribulose 5-phosphate</name>
        <dbReference type="ChEBI" id="CHEBI:58121"/>
    </ligand>
</feature>
<reference evidence="5 6" key="1">
    <citation type="submission" date="2017-03" db="EMBL/GenBank/DDBJ databases">
        <title>Genome sequence of Clostridium hungatei DSM 14427.</title>
        <authorList>
            <person name="Poehlein A."/>
            <person name="Daniel R."/>
        </authorList>
    </citation>
    <scope>NUCLEOTIDE SEQUENCE [LARGE SCALE GENOMIC DNA]</scope>
    <source>
        <strain evidence="5 6">DSM 14427</strain>
    </source>
</reference>
<dbReference type="InterPro" id="IPR036569">
    <property type="entry name" value="RpiB_LacA_LacB_sf"/>
</dbReference>
<proteinExistence type="inferred from homology"/>
<accession>A0A1V4SLU9</accession>
<keyword evidence="2 5" id="KW-0413">Isomerase</keyword>
<dbReference type="Pfam" id="PF02502">
    <property type="entry name" value="LacAB_rpiB"/>
    <property type="match status" value="1"/>
</dbReference>
<organism evidence="5 6">
    <name type="scientific">Ruminiclostridium hungatei</name>
    <name type="common">Clostridium hungatei</name>
    <dbReference type="NCBI Taxonomy" id="48256"/>
    <lineage>
        <taxon>Bacteria</taxon>
        <taxon>Bacillati</taxon>
        <taxon>Bacillota</taxon>
        <taxon>Clostridia</taxon>
        <taxon>Eubacteriales</taxon>
        <taxon>Oscillospiraceae</taxon>
        <taxon>Ruminiclostridium</taxon>
    </lineage>
</organism>
<dbReference type="NCBIfam" id="TIGR01120">
    <property type="entry name" value="rpiB"/>
    <property type="match status" value="1"/>
</dbReference>
<sequence>MEINLIAIGSDHAGYLLKADIIKFLEGKGLEVKDFGTNCPDSVDYPDYGQAVAEAVSKKECEKGIVICGTGIGISISCNKVPGIRAALCTDSYMAKMSRQHNNANILAIGERVVGPGVAFDIIETWLETEFLGGRHGCRVDKISDIEKKYLTK</sequence>
<dbReference type="PANTHER" id="PTHR30345:SF0">
    <property type="entry name" value="DNA DAMAGE-REPAIR_TOLERATION PROTEIN DRT102"/>
    <property type="match status" value="1"/>
</dbReference>
<evidence type="ECO:0000313" key="5">
    <source>
        <dbReference type="EMBL" id="OPX44862.1"/>
    </source>
</evidence>
<evidence type="ECO:0000256" key="1">
    <source>
        <dbReference type="ARBA" id="ARBA00008754"/>
    </source>
</evidence>
<dbReference type="NCBIfam" id="TIGR00689">
    <property type="entry name" value="rpiB_lacA_lacB"/>
    <property type="match status" value="1"/>
</dbReference>
<evidence type="ECO:0000256" key="4">
    <source>
        <dbReference type="PIRSR" id="PIRSR005384-2"/>
    </source>
</evidence>
<feature type="binding site" evidence="4">
    <location>
        <begin position="69"/>
        <end position="73"/>
    </location>
    <ligand>
        <name>D-ribulose 5-phosphate</name>
        <dbReference type="ChEBI" id="CHEBI:58121"/>
    </ligand>
</feature>
<name>A0A1V4SLU9_RUMHU</name>
<dbReference type="GO" id="GO:0009052">
    <property type="term" value="P:pentose-phosphate shunt, non-oxidative branch"/>
    <property type="evidence" value="ECO:0007669"/>
    <property type="project" value="TreeGrafter"/>
</dbReference>
<dbReference type="NCBIfam" id="NF004051">
    <property type="entry name" value="PRK05571.1"/>
    <property type="match status" value="1"/>
</dbReference>
<protein>
    <submittedName>
        <fullName evidence="5">Putative sugar phosphate isomerase YwlF</fullName>
        <ecNumber evidence="5">5.3.1.-</ecNumber>
    </submittedName>
</protein>
<dbReference type="STRING" id="48256.CLHUN_14160"/>
<dbReference type="EC" id="5.3.1.-" evidence="5"/>
<evidence type="ECO:0000256" key="2">
    <source>
        <dbReference type="ARBA" id="ARBA00023235"/>
    </source>
</evidence>
<dbReference type="PANTHER" id="PTHR30345">
    <property type="entry name" value="RIBOSE-5-PHOSPHATE ISOMERASE B"/>
    <property type="match status" value="1"/>
</dbReference>
<dbReference type="AlphaFoldDB" id="A0A1V4SLU9"/>
<dbReference type="Gene3D" id="3.40.1400.10">
    <property type="entry name" value="Sugar-phosphate isomerase, RpiB/LacA/LacB"/>
    <property type="match status" value="1"/>
</dbReference>
<dbReference type="SUPFAM" id="SSF89623">
    <property type="entry name" value="Ribose/Galactose isomerase RpiB/AlsB"/>
    <property type="match status" value="1"/>
</dbReference>
<dbReference type="PIRSF" id="PIRSF005384">
    <property type="entry name" value="RpiB_LacA_B"/>
    <property type="match status" value="1"/>
</dbReference>